<dbReference type="GO" id="GO:0030894">
    <property type="term" value="C:replisome"/>
    <property type="evidence" value="ECO:0007669"/>
    <property type="project" value="TreeGrafter"/>
</dbReference>
<dbReference type="PROSITE" id="PS51194">
    <property type="entry name" value="HELICASE_CTER"/>
    <property type="match status" value="1"/>
</dbReference>
<name>A0A9X4AFJ5_9BACI</name>
<dbReference type="GO" id="GO:0009378">
    <property type="term" value="F:four-way junction helicase activity"/>
    <property type="evidence" value="ECO:0007669"/>
    <property type="project" value="TreeGrafter"/>
</dbReference>
<dbReference type="InterPro" id="IPR002464">
    <property type="entry name" value="DNA/RNA_helicase_DEAH_CS"/>
</dbReference>
<dbReference type="Proteomes" id="UP001145069">
    <property type="component" value="Unassembled WGS sequence"/>
</dbReference>
<keyword evidence="4 12" id="KW-0347">Helicase</keyword>
<evidence type="ECO:0000256" key="9">
    <source>
        <dbReference type="ARBA" id="ARBA00034808"/>
    </source>
</evidence>
<dbReference type="AlphaFoldDB" id="A0A9X4AFJ5"/>
<evidence type="ECO:0000259" key="11">
    <source>
        <dbReference type="PROSITE" id="PS51194"/>
    </source>
</evidence>
<dbReference type="CDD" id="cd06223">
    <property type="entry name" value="PRTases_typeI"/>
    <property type="match status" value="1"/>
</dbReference>
<evidence type="ECO:0000256" key="5">
    <source>
        <dbReference type="ARBA" id="ARBA00022840"/>
    </source>
</evidence>
<evidence type="ECO:0000256" key="8">
    <source>
        <dbReference type="ARBA" id="ARBA00034617"/>
    </source>
</evidence>
<dbReference type="InterPro" id="IPR011545">
    <property type="entry name" value="DEAD/DEAH_box_helicase_dom"/>
</dbReference>
<evidence type="ECO:0000256" key="3">
    <source>
        <dbReference type="ARBA" id="ARBA00022801"/>
    </source>
</evidence>
<dbReference type="PANTHER" id="PTHR13710">
    <property type="entry name" value="DNA HELICASE RECQ FAMILY MEMBER"/>
    <property type="match status" value="1"/>
</dbReference>
<protein>
    <recommendedName>
        <fullName evidence="9">DNA 3'-5' helicase</fullName>
        <ecNumber evidence="9">5.6.2.4</ecNumber>
    </recommendedName>
</protein>
<feature type="domain" description="Helicase ATP-binding" evidence="10">
    <location>
        <begin position="24"/>
        <end position="199"/>
    </location>
</feature>
<dbReference type="SMART" id="SM00487">
    <property type="entry name" value="DEXDc"/>
    <property type="match status" value="1"/>
</dbReference>
<dbReference type="InterPro" id="IPR014001">
    <property type="entry name" value="Helicase_ATP-bd"/>
</dbReference>
<comment type="caution">
    <text evidence="12">The sequence shown here is derived from an EMBL/GenBank/DDBJ whole genome shotgun (WGS) entry which is preliminary data.</text>
</comment>
<dbReference type="SUPFAM" id="SSF52540">
    <property type="entry name" value="P-loop containing nucleoside triphosphate hydrolases"/>
    <property type="match status" value="1"/>
</dbReference>
<accession>A0A9X4AFJ5</accession>
<evidence type="ECO:0000256" key="2">
    <source>
        <dbReference type="ARBA" id="ARBA00022741"/>
    </source>
</evidence>
<proteinExistence type="inferred from homology"/>
<evidence type="ECO:0000259" key="10">
    <source>
        <dbReference type="PROSITE" id="PS51192"/>
    </source>
</evidence>
<dbReference type="SMART" id="SM00490">
    <property type="entry name" value="HELICc"/>
    <property type="match status" value="1"/>
</dbReference>
<keyword evidence="6" id="KW-0238">DNA-binding</keyword>
<dbReference type="PROSITE" id="PS00690">
    <property type="entry name" value="DEAH_ATP_HELICASE"/>
    <property type="match status" value="1"/>
</dbReference>
<evidence type="ECO:0000313" key="12">
    <source>
        <dbReference type="EMBL" id="MDC3418087.1"/>
    </source>
</evidence>
<dbReference type="Pfam" id="PF00270">
    <property type="entry name" value="DEAD"/>
    <property type="match status" value="1"/>
</dbReference>
<dbReference type="InterPro" id="IPR029057">
    <property type="entry name" value="PRTase-like"/>
</dbReference>
<keyword evidence="2" id="KW-0547">Nucleotide-binding</keyword>
<dbReference type="GO" id="GO:0016787">
    <property type="term" value="F:hydrolase activity"/>
    <property type="evidence" value="ECO:0007669"/>
    <property type="project" value="UniProtKB-KW"/>
</dbReference>
<dbReference type="Gene3D" id="3.40.50.300">
    <property type="entry name" value="P-loop containing nucleotide triphosphate hydrolases"/>
    <property type="match status" value="2"/>
</dbReference>
<evidence type="ECO:0000256" key="4">
    <source>
        <dbReference type="ARBA" id="ARBA00022806"/>
    </source>
</evidence>
<dbReference type="GO" id="GO:0043590">
    <property type="term" value="C:bacterial nucleoid"/>
    <property type="evidence" value="ECO:0007669"/>
    <property type="project" value="TreeGrafter"/>
</dbReference>
<comment type="similarity">
    <text evidence="1">Belongs to the helicase family. RecQ subfamily.</text>
</comment>
<dbReference type="InterPro" id="IPR004589">
    <property type="entry name" value="DNA_helicase_ATP-dep_RecQ"/>
</dbReference>
<evidence type="ECO:0000313" key="13">
    <source>
        <dbReference type="Proteomes" id="UP001145069"/>
    </source>
</evidence>
<dbReference type="RefSeq" id="WP_272447150.1">
    <property type="nucleotide sequence ID" value="NZ_JAMQKC010000019.1"/>
</dbReference>
<keyword evidence="13" id="KW-1185">Reference proteome</keyword>
<organism evidence="12 13">
    <name type="scientific">Aquibacillus salsiterrae</name>
    <dbReference type="NCBI Taxonomy" id="2950439"/>
    <lineage>
        <taxon>Bacteria</taxon>
        <taxon>Bacillati</taxon>
        <taxon>Bacillota</taxon>
        <taxon>Bacilli</taxon>
        <taxon>Bacillales</taxon>
        <taxon>Bacillaceae</taxon>
        <taxon>Aquibacillus</taxon>
    </lineage>
</organism>
<dbReference type="GO" id="GO:0005524">
    <property type="term" value="F:ATP binding"/>
    <property type="evidence" value="ECO:0007669"/>
    <property type="project" value="UniProtKB-KW"/>
</dbReference>
<dbReference type="PANTHER" id="PTHR13710:SF105">
    <property type="entry name" value="ATP-DEPENDENT DNA HELICASE Q1"/>
    <property type="match status" value="1"/>
</dbReference>
<dbReference type="NCBIfam" id="TIGR00614">
    <property type="entry name" value="recQ_fam"/>
    <property type="match status" value="1"/>
</dbReference>
<reference evidence="12" key="1">
    <citation type="submission" date="2022-06" db="EMBL/GenBank/DDBJ databases">
        <title>Aquibacillus sp. a new bacterium isolated from soil saline samples.</title>
        <authorList>
            <person name="Galisteo C."/>
            <person name="De La Haba R."/>
            <person name="Sanchez-Porro C."/>
            <person name="Ventosa A."/>
        </authorList>
    </citation>
    <scope>NUCLEOTIDE SEQUENCE</scope>
    <source>
        <strain evidence="12">3ASR75-54</strain>
    </source>
</reference>
<keyword evidence="7" id="KW-0413">Isomerase</keyword>
<dbReference type="EC" id="5.6.2.4" evidence="9"/>
<keyword evidence="3 12" id="KW-0378">Hydrolase</keyword>
<dbReference type="Pfam" id="PF00271">
    <property type="entry name" value="Helicase_C"/>
    <property type="match status" value="1"/>
</dbReference>
<evidence type="ECO:0000256" key="6">
    <source>
        <dbReference type="ARBA" id="ARBA00023125"/>
    </source>
</evidence>
<dbReference type="GO" id="GO:0006281">
    <property type="term" value="P:DNA repair"/>
    <property type="evidence" value="ECO:0007669"/>
    <property type="project" value="TreeGrafter"/>
</dbReference>
<dbReference type="InterPro" id="IPR000836">
    <property type="entry name" value="PRTase_dom"/>
</dbReference>
<dbReference type="Pfam" id="PF00156">
    <property type="entry name" value="Pribosyltran"/>
    <property type="match status" value="1"/>
</dbReference>
<feature type="domain" description="Helicase C-terminal" evidence="11">
    <location>
        <begin position="224"/>
        <end position="379"/>
    </location>
</feature>
<dbReference type="GO" id="GO:0005737">
    <property type="term" value="C:cytoplasm"/>
    <property type="evidence" value="ECO:0007669"/>
    <property type="project" value="TreeGrafter"/>
</dbReference>
<dbReference type="SUPFAM" id="SSF53271">
    <property type="entry name" value="PRTase-like"/>
    <property type="match status" value="1"/>
</dbReference>
<dbReference type="PROSITE" id="PS51192">
    <property type="entry name" value="HELICASE_ATP_BIND_1"/>
    <property type="match status" value="1"/>
</dbReference>
<gene>
    <name evidence="12" type="ORF">NC799_14440</name>
</gene>
<keyword evidence="5" id="KW-0067">ATP-binding</keyword>
<dbReference type="GO" id="GO:0006310">
    <property type="term" value="P:DNA recombination"/>
    <property type="evidence" value="ECO:0007669"/>
    <property type="project" value="InterPro"/>
</dbReference>
<comment type="catalytic activity">
    <reaction evidence="8">
        <text>Couples ATP hydrolysis with the unwinding of duplex DNA by translocating in the 3'-5' direction.</text>
        <dbReference type="EC" id="5.6.2.4"/>
    </reaction>
</comment>
<evidence type="ECO:0000256" key="7">
    <source>
        <dbReference type="ARBA" id="ARBA00023235"/>
    </source>
</evidence>
<dbReference type="GO" id="GO:0043138">
    <property type="term" value="F:3'-5' DNA helicase activity"/>
    <property type="evidence" value="ECO:0007669"/>
    <property type="project" value="UniProtKB-EC"/>
</dbReference>
<dbReference type="GO" id="GO:0003677">
    <property type="term" value="F:DNA binding"/>
    <property type="evidence" value="ECO:0007669"/>
    <property type="project" value="UniProtKB-KW"/>
</dbReference>
<evidence type="ECO:0000256" key="1">
    <source>
        <dbReference type="ARBA" id="ARBA00005446"/>
    </source>
</evidence>
<sequence>MYLQSLQEVFGPEATFREGQDKAIEQLLNKKRVLVVQKTGWGKSLVYFLTTNILRSQGEGVTLIISPLLALTRNQIDSTRKYDLVADCINNQINKTLTEKVEVIERCNRGECDVLFITPEQLQNDSFIDLISQLRVGLFVVDEAHCISDWGHDFRPDYRRIHQLLQILPENIPVLATTATANDRVIKDVTKQLGDCEVIRGDLQRESLHLHKLYLPTAEEKYAWIAKNINRLQGSGIIYATTIRECERLAMWLRQNAVDARAYYGRLNEDDKIELENRLQNNQIKVLVSTIALGMGYDKENISFVIHYYTPKSVVEHYQQIGRAGRGIDQAVCVLLYGGEDENRINEHFIYHSFPKQEQIDQVLSYLSQNDEVKMLTLEQVMNIKSTTLKQILKLLLIEGFIGKSGASYFRTLKPYTSQRKYYNSVINIKVQEYNELLEFQRTADCQMAYLTKALDDPNTRPCMKCSTCLGEAWDFTDDSLSHDDMKQVLAFFAKNYITIEPRRKSMLTNKKLTFIHEEGLALSYYHEQLGQQARRGKYELNLFTDLFVRTSAYKLRRFFSDKGYNISEVIIIPIPSNRRPELVPRFAQRLANTLKCNYANILAKRPNEPEQKSLLNTSLQEQSIREHLYIKDQINLDNHHILLVDDFVDSKWTFTVAAELLGEMYDDIKVTPFALADTSGSD</sequence>
<dbReference type="InterPro" id="IPR027417">
    <property type="entry name" value="P-loop_NTPase"/>
</dbReference>
<dbReference type="EMBL" id="JAMQKC010000019">
    <property type="protein sequence ID" value="MDC3418087.1"/>
    <property type="molecule type" value="Genomic_DNA"/>
</dbReference>
<dbReference type="InterPro" id="IPR001650">
    <property type="entry name" value="Helicase_C-like"/>
</dbReference>